<evidence type="ECO:0000256" key="1">
    <source>
        <dbReference type="SAM" id="Phobius"/>
    </source>
</evidence>
<name>A0A1V4SPF7_RUMHU</name>
<keyword evidence="1" id="KW-0812">Transmembrane</keyword>
<keyword evidence="1" id="KW-0472">Membrane</keyword>
<dbReference type="Proteomes" id="UP000191554">
    <property type="component" value="Unassembled WGS sequence"/>
</dbReference>
<evidence type="ECO:0000313" key="3">
    <source>
        <dbReference type="Proteomes" id="UP000191554"/>
    </source>
</evidence>
<evidence type="ECO:0008006" key="4">
    <source>
        <dbReference type="Google" id="ProtNLM"/>
    </source>
</evidence>
<dbReference type="OrthoDB" id="1737154at2"/>
<reference evidence="2 3" key="1">
    <citation type="submission" date="2017-03" db="EMBL/GenBank/DDBJ databases">
        <title>Genome sequence of Clostridium hungatei DSM 14427.</title>
        <authorList>
            <person name="Poehlein A."/>
            <person name="Daniel R."/>
        </authorList>
    </citation>
    <scope>NUCLEOTIDE SEQUENCE [LARGE SCALE GENOMIC DNA]</scope>
    <source>
        <strain evidence="2 3">DSM 14427</strain>
    </source>
</reference>
<dbReference type="EMBL" id="MZGX01000005">
    <property type="protein sequence ID" value="OPX45151.1"/>
    <property type="molecule type" value="Genomic_DNA"/>
</dbReference>
<dbReference type="AlphaFoldDB" id="A0A1V4SPF7"/>
<proteinExistence type="predicted"/>
<organism evidence="2 3">
    <name type="scientific">Ruminiclostridium hungatei</name>
    <name type="common">Clostridium hungatei</name>
    <dbReference type="NCBI Taxonomy" id="48256"/>
    <lineage>
        <taxon>Bacteria</taxon>
        <taxon>Bacillati</taxon>
        <taxon>Bacillota</taxon>
        <taxon>Clostridia</taxon>
        <taxon>Eubacteriales</taxon>
        <taxon>Oscillospiraceae</taxon>
        <taxon>Ruminiclostridium</taxon>
    </lineage>
</organism>
<comment type="caution">
    <text evidence="2">The sequence shown here is derived from an EMBL/GenBank/DDBJ whole genome shotgun (WGS) entry which is preliminary data.</text>
</comment>
<accession>A0A1V4SPF7</accession>
<keyword evidence="3" id="KW-1185">Reference proteome</keyword>
<feature type="transmembrane region" description="Helical" evidence="1">
    <location>
        <begin position="15"/>
        <end position="32"/>
    </location>
</feature>
<evidence type="ECO:0000313" key="2">
    <source>
        <dbReference type="EMBL" id="OPX45151.1"/>
    </source>
</evidence>
<keyword evidence="1" id="KW-1133">Transmembrane helix</keyword>
<dbReference type="RefSeq" id="WP_080063492.1">
    <property type="nucleotide sequence ID" value="NZ_MZGX01000005.1"/>
</dbReference>
<protein>
    <recommendedName>
        <fullName evidence="4">Butirosin biosynthesis protein H N-terminal domain-containing protein</fullName>
    </recommendedName>
</protein>
<sequence>MVKYELQNIVPYNKVYYIDCICLSFFTAVSYFNSSVFSYMANDYLVYNLGKTANGLSLSLDNLQIQSFEEITKNNGMEIEYWKGYYNDIVDRVIDSILKGYIIILTVDGFYYKHAYHDLFYQKEHHAYHILVYGFDTERKIFNTVEVNGLEWNTSNCCYRYEMSFQDMVLGHEGIINHVPGGPTLMKLSRDSSRNIISDDPYSFKGLMIDNMKSHKPQILAGLQNILTLSENIGEFDIPKPTAFSNKVASLSNQYKINSILGEDHNCGQLFKDIIESWVAIEALMYMNEFKGVSEKKKFVSKLGRLYELECKLYENLFPLFDRIQPV</sequence>
<gene>
    <name evidence="2" type="ORF">CLHUN_10380</name>
</gene>
<dbReference type="STRING" id="48256.CLHUN_10380"/>